<proteinExistence type="predicted"/>
<evidence type="ECO:0008006" key="4">
    <source>
        <dbReference type="Google" id="ProtNLM"/>
    </source>
</evidence>
<dbReference type="SUPFAM" id="SSF57701">
    <property type="entry name" value="Zn2/Cys6 DNA-binding domain"/>
    <property type="match status" value="1"/>
</dbReference>
<name>A0A9W8H8W6_9FUNG</name>
<accession>A0A9W8H8W6</accession>
<dbReference type="InterPro" id="IPR036864">
    <property type="entry name" value="Zn2-C6_fun-type_DNA-bd_sf"/>
</dbReference>
<evidence type="ECO:0000313" key="3">
    <source>
        <dbReference type="Proteomes" id="UP001140217"/>
    </source>
</evidence>
<comment type="caution">
    <text evidence="2">The sequence shown here is derived from an EMBL/GenBank/DDBJ whole genome shotgun (WGS) entry which is preliminary data.</text>
</comment>
<evidence type="ECO:0000313" key="2">
    <source>
        <dbReference type="EMBL" id="KAJ2781676.1"/>
    </source>
</evidence>
<dbReference type="GO" id="GO:0000981">
    <property type="term" value="F:DNA-binding transcription factor activity, RNA polymerase II-specific"/>
    <property type="evidence" value="ECO:0007669"/>
    <property type="project" value="InterPro"/>
</dbReference>
<reference evidence="2" key="1">
    <citation type="submission" date="2022-07" db="EMBL/GenBank/DDBJ databases">
        <title>Phylogenomic reconstructions and comparative analyses of Kickxellomycotina fungi.</title>
        <authorList>
            <person name="Reynolds N.K."/>
            <person name="Stajich J.E."/>
            <person name="Barry K."/>
            <person name="Grigoriev I.V."/>
            <person name="Crous P."/>
            <person name="Smith M.E."/>
        </authorList>
    </citation>
    <scope>NUCLEOTIDE SEQUENCE</scope>
    <source>
        <strain evidence="2">NBRC 105414</strain>
    </source>
</reference>
<feature type="region of interest" description="Disordered" evidence="1">
    <location>
        <begin position="155"/>
        <end position="179"/>
    </location>
</feature>
<dbReference type="AlphaFoldDB" id="A0A9W8H8W6"/>
<gene>
    <name evidence="2" type="ORF">H4R18_002729</name>
</gene>
<keyword evidence="3" id="KW-1185">Reference proteome</keyword>
<protein>
    <recommendedName>
        <fullName evidence="4">Zn(2)-C6 fungal-type domain-containing protein</fullName>
    </recommendedName>
</protein>
<dbReference type="EMBL" id="JANBUL010000096">
    <property type="protein sequence ID" value="KAJ2781676.1"/>
    <property type="molecule type" value="Genomic_DNA"/>
</dbReference>
<feature type="compositionally biased region" description="Low complexity" evidence="1">
    <location>
        <begin position="115"/>
        <end position="126"/>
    </location>
</feature>
<sequence>MPRAVDRARLPGERSAVARAWRRAARGACVRCRVLGAGCDGAAAGCGRCGAAGVGCWYPTARDAGGDIGTAAARNSSTPGWPSASAWTRLRASAEYLGETRDDEGAGAAQHTEQPAPAGPLGAALAQFPDDPGDERLGLPSSELLHCIADAVARSAAEDPQQQQHHHHRHNQPGGHMSGSSLLALGVLLQEHGRHLL</sequence>
<dbReference type="GO" id="GO:0008270">
    <property type="term" value="F:zinc ion binding"/>
    <property type="evidence" value="ECO:0007669"/>
    <property type="project" value="InterPro"/>
</dbReference>
<evidence type="ECO:0000256" key="1">
    <source>
        <dbReference type="SAM" id="MobiDB-lite"/>
    </source>
</evidence>
<feature type="region of interest" description="Disordered" evidence="1">
    <location>
        <begin position="102"/>
        <end position="139"/>
    </location>
</feature>
<dbReference type="Proteomes" id="UP001140217">
    <property type="component" value="Unassembled WGS sequence"/>
</dbReference>
<dbReference type="OrthoDB" id="3364175at2759"/>
<organism evidence="2 3">
    <name type="scientific">Coemansia javaensis</name>
    <dbReference type="NCBI Taxonomy" id="2761396"/>
    <lineage>
        <taxon>Eukaryota</taxon>
        <taxon>Fungi</taxon>
        <taxon>Fungi incertae sedis</taxon>
        <taxon>Zoopagomycota</taxon>
        <taxon>Kickxellomycotina</taxon>
        <taxon>Kickxellomycetes</taxon>
        <taxon>Kickxellales</taxon>
        <taxon>Kickxellaceae</taxon>
        <taxon>Coemansia</taxon>
    </lineage>
</organism>